<dbReference type="KEGG" id="dci:113470839"/>
<protein>
    <submittedName>
        <fullName evidence="2">Uncharacterized protein LOC113470839</fullName>
    </submittedName>
</protein>
<organism evidence="1 2">
    <name type="scientific">Diaphorina citri</name>
    <name type="common">Asian citrus psyllid</name>
    <dbReference type="NCBI Taxonomy" id="121845"/>
    <lineage>
        <taxon>Eukaryota</taxon>
        <taxon>Metazoa</taxon>
        <taxon>Ecdysozoa</taxon>
        <taxon>Arthropoda</taxon>
        <taxon>Hexapoda</taxon>
        <taxon>Insecta</taxon>
        <taxon>Pterygota</taxon>
        <taxon>Neoptera</taxon>
        <taxon>Paraneoptera</taxon>
        <taxon>Hemiptera</taxon>
        <taxon>Sternorrhyncha</taxon>
        <taxon>Psylloidea</taxon>
        <taxon>Psyllidae</taxon>
        <taxon>Diaphorininae</taxon>
        <taxon>Diaphorina</taxon>
    </lineage>
</organism>
<evidence type="ECO:0000313" key="2">
    <source>
        <dbReference type="RefSeq" id="XP_026685370.1"/>
    </source>
</evidence>
<proteinExistence type="predicted"/>
<accession>A0A3Q0JFA9</accession>
<keyword evidence="1" id="KW-1185">Reference proteome</keyword>
<dbReference type="AlphaFoldDB" id="A0A3Q0JFA9"/>
<dbReference type="GeneID" id="113470839"/>
<reference evidence="2" key="1">
    <citation type="submission" date="2025-08" db="UniProtKB">
        <authorList>
            <consortium name="RefSeq"/>
        </authorList>
    </citation>
    <scope>IDENTIFICATION</scope>
</reference>
<evidence type="ECO:0000313" key="1">
    <source>
        <dbReference type="Proteomes" id="UP000079169"/>
    </source>
</evidence>
<gene>
    <name evidence="2" type="primary">LOC113470839</name>
</gene>
<sequence length="163" mass="19226">MADQALITTTLLNIEMEWDVFMFKCLLTLLKRTYDPVRSRHRQNRKSVATMCAREILESEVRTADNHIHDRWMIDFSDKIAKWYGDDFDLVETFCSDTIFYCCLRLLFVSETHKMVFRVLTGPACMFKTSLLKNKLKEGVPVVVGDYNDHYDKFPIFKSKSIY</sequence>
<dbReference type="Proteomes" id="UP000079169">
    <property type="component" value="Unplaced"/>
</dbReference>
<dbReference type="RefSeq" id="XP_026685370.1">
    <property type="nucleotide sequence ID" value="XM_026829569.1"/>
</dbReference>
<dbReference type="PaxDb" id="121845-A0A3Q0JFA9"/>
<name>A0A3Q0JFA9_DIACI</name>